<reference evidence="3 4" key="1">
    <citation type="submission" date="2024-09" db="EMBL/GenBank/DDBJ databases">
        <authorList>
            <person name="Sun Q."/>
            <person name="Mori K."/>
        </authorList>
    </citation>
    <scope>NUCLEOTIDE SEQUENCE [LARGE SCALE GENOMIC DNA]</scope>
    <source>
        <strain evidence="3 4">TBRC 7907</strain>
    </source>
</reference>
<comment type="caution">
    <text evidence="3">The sequence shown here is derived from an EMBL/GenBank/DDBJ whole genome shotgun (WGS) entry which is preliminary data.</text>
</comment>
<dbReference type="InterPro" id="IPR025889">
    <property type="entry name" value="GSP17M-like_dom"/>
</dbReference>
<keyword evidence="1" id="KW-0472">Membrane</keyword>
<evidence type="ECO:0000313" key="4">
    <source>
        <dbReference type="Proteomes" id="UP001589693"/>
    </source>
</evidence>
<feature type="transmembrane region" description="Helical" evidence="1">
    <location>
        <begin position="98"/>
        <end position="117"/>
    </location>
</feature>
<dbReference type="RefSeq" id="WP_377849399.1">
    <property type="nucleotide sequence ID" value="NZ_JBHLZU010000001.1"/>
</dbReference>
<feature type="domain" description="General stress protein 17M-like" evidence="2">
    <location>
        <begin position="14"/>
        <end position="80"/>
    </location>
</feature>
<organism evidence="3 4">
    <name type="scientific">Allokutzneria oryzae</name>
    <dbReference type="NCBI Taxonomy" id="1378989"/>
    <lineage>
        <taxon>Bacteria</taxon>
        <taxon>Bacillati</taxon>
        <taxon>Actinomycetota</taxon>
        <taxon>Actinomycetes</taxon>
        <taxon>Pseudonocardiales</taxon>
        <taxon>Pseudonocardiaceae</taxon>
        <taxon>Allokutzneria</taxon>
    </lineage>
</organism>
<dbReference type="EMBL" id="JBHLZU010000001">
    <property type="protein sequence ID" value="MFB9902311.1"/>
    <property type="molecule type" value="Genomic_DNA"/>
</dbReference>
<feature type="transmembrane region" description="Helical" evidence="1">
    <location>
        <begin position="71"/>
        <end position="92"/>
    </location>
</feature>
<evidence type="ECO:0000313" key="3">
    <source>
        <dbReference type="EMBL" id="MFB9902311.1"/>
    </source>
</evidence>
<keyword evidence="4" id="KW-1185">Reference proteome</keyword>
<gene>
    <name evidence="3" type="ORF">ACFFQA_00035</name>
</gene>
<keyword evidence="1" id="KW-1133">Transmembrane helix</keyword>
<sequence length="155" mass="16734">MARAPMDVRDMVAVATFDSYDGAERAVDSLSDSGFPVEKTKIVGVGLRLVEHVLGRLTYPRAAGMGAAAGAWFGLLFGVFVAVFTTSVWWWLTTILSALLWGAVAGAVFGLVAHAFTGGRRDFISSKQLLADRYEVLVDPVLAQRANEMLLTDRP</sequence>
<name>A0ABV5ZRF9_9PSEU</name>
<proteinExistence type="predicted"/>
<accession>A0ABV5ZRF9</accession>
<evidence type="ECO:0000259" key="2">
    <source>
        <dbReference type="Pfam" id="PF11181"/>
    </source>
</evidence>
<protein>
    <submittedName>
        <fullName evidence="3">General stress protein</fullName>
    </submittedName>
</protein>
<evidence type="ECO:0000256" key="1">
    <source>
        <dbReference type="SAM" id="Phobius"/>
    </source>
</evidence>
<dbReference type="Pfam" id="PF11181">
    <property type="entry name" value="YflT"/>
    <property type="match status" value="1"/>
</dbReference>
<dbReference type="Proteomes" id="UP001589693">
    <property type="component" value="Unassembled WGS sequence"/>
</dbReference>
<keyword evidence="1" id="KW-0812">Transmembrane</keyword>